<sequence length="147" mass="16829">MKKLFFLFVMMIGLSVQAMAKDVITRDINQLPQAARTTIQKYFAKAKLSYIKIDKDFLEAATYEAIFEDGTQIEFNSKGEWTEVDSKLNPVPDALIPATVKTYLKKNFPNIAVEKIERHRKGGYDVELKNDLSVEFDAQGNFLRLDD</sequence>
<dbReference type="Proteomes" id="UP000823865">
    <property type="component" value="Unassembled WGS sequence"/>
</dbReference>
<evidence type="ECO:0000313" key="3">
    <source>
        <dbReference type="EMBL" id="MBU3852734.1"/>
    </source>
</evidence>
<dbReference type="SUPFAM" id="SSF160574">
    <property type="entry name" value="BT0923-like"/>
    <property type="match status" value="1"/>
</dbReference>
<feature type="domain" description="Putative beta-lactamase-inhibitor-like PepSY-like" evidence="2">
    <location>
        <begin position="62"/>
        <end position="143"/>
    </location>
</feature>
<reference evidence="3" key="2">
    <citation type="submission" date="2021-04" db="EMBL/GenBank/DDBJ databases">
        <authorList>
            <person name="Gilroy R."/>
        </authorList>
    </citation>
    <scope>NUCLEOTIDE SEQUENCE</scope>
    <source>
        <strain evidence="3">G3-2149</strain>
    </source>
</reference>
<evidence type="ECO:0000256" key="1">
    <source>
        <dbReference type="SAM" id="SignalP"/>
    </source>
</evidence>
<gene>
    <name evidence="3" type="ORF">H9789_02685</name>
</gene>
<proteinExistence type="predicted"/>
<protein>
    <submittedName>
        <fullName evidence="3">PepSY-like domain-containing protein</fullName>
    </submittedName>
</protein>
<feature type="signal peptide" evidence="1">
    <location>
        <begin position="1"/>
        <end position="20"/>
    </location>
</feature>
<accession>A0A9E2L626</accession>
<keyword evidence="1" id="KW-0732">Signal</keyword>
<name>A0A9E2L626_9BACT</name>
<reference evidence="3" key="1">
    <citation type="journal article" date="2021" name="PeerJ">
        <title>Extensive microbial diversity within the chicken gut microbiome revealed by metagenomics and culture.</title>
        <authorList>
            <person name="Gilroy R."/>
            <person name="Ravi A."/>
            <person name="Getino M."/>
            <person name="Pursley I."/>
            <person name="Horton D.L."/>
            <person name="Alikhan N.F."/>
            <person name="Baker D."/>
            <person name="Gharbi K."/>
            <person name="Hall N."/>
            <person name="Watson M."/>
            <person name="Adriaenssens E.M."/>
            <person name="Foster-Nyarko E."/>
            <person name="Jarju S."/>
            <person name="Secka A."/>
            <person name="Antonio M."/>
            <person name="Oren A."/>
            <person name="Chaudhuri R.R."/>
            <person name="La Ragione R."/>
            <person name="Hildebrand F."/>
            <person name="Pallen M.J."/>
        </authorList>
    </citation>
    <scope>NUCLEOTIDE SEQUENCE</scope>
    <source>
        <strain evidence="3">G3-2149</strain>
    </source>
</reference>
<evidence type="ECO:0000313" key="4">
    <source>
        <dbReference type="Proteomes" id="UP000823865"/>
    </source>
</evidence>
<dbReference type="EMBL" id="JAHLFU010000050">
    <property type="protein sequence ID" value="MBU3852734.1"/>
    <property type="molecule type" value="Genomic_DNA"/>
</dbReference>
<evidence type="ECO:0000259" key="2">
    <source>
        <dbReference type="Pfam" id="PF11396"/>
    </source>
</evidence>
<dbReference type="Pfam" id="PF11396">
    <property type="entry name" value="PepSY_like"/>
    <property type="match status" value="1"/>
</dbReference>
<comment type="caution">
    <text evidence="3">The sequence shown here is derived from an EMBL/GenBank/DDBJ whole genome shotgun (WGS) entry which is preliminary data.</text>
</comment>
<dbReference type="Gene3D" id="3.40.1420.30">
    <property type="match status" value="1"/>
</dbReference>
<dbReference type="AlphaFoldDB" id="A0A9E2L626"/>
<feature type="chain" id="PRO_5038746578" evidence="1">
    <location>
        <begin position="21"/>
        <end position="147"/>
    </location>
</feature>
<dbReference type="InterPro" id="IPR021533">
    <property type="entry name" value="PepSY-like"/>
</dbReference>
<organism evidence="3 4">
    <name type="scientific">Candidatus Paraprevotella stercoravium</name>
    <dbReference type="NCBI Taxonomy" id="2838725"/>
    <lineage>
        <taxon>Bacteria</taxon>
        <taxon>Pseudomonadati</taxon>
        <taxon>Bacteroidota</taxon>
        <taxon>Bacteroidia</taxon>
        <taxon>Bacteroidales</taxon>
        <taxon>Prevotellaceae</taxon>
        <taxon>Paraprevotella</taxon>
    </lineage>
</organism>